<keyword evidence="1" id="KW-0472">Membrane</keyword>
<accession>A0A6A4HJA4</accession>
<dbReference type="Pfam" id="PF20151">
    <property type="entry name" value="DUF6533"/>
    <property type="match status" value="1"/>
</dbReference>
<dbReference type="PROSITE" id="PS51257">
    <property type="entry name" value="PROKAR_LIPOPROTEIN"/>
    <property type="match status" value="1"/>
</dbReference>
<evidence type="ECO:0000313" key="4">
    <source>
        <dbReference type="Proteomes" id="UP000799118"/>
    </source>
</evidence>
<feature type="transmembrane region" description="Helical" evidence="1">
    <location>
        <begin position="152"/>
        <end position="175"/>
    </location>
</feature>
<keyword evidence="1" id="KW-0812">Transmembrane</keyword>
<organism evidence="3 4">
    <name type="scientific">Gymnopus androsaceus JB14</name>
    <dbReference type="NCBI Taxonomy" id="1447944"/>
    <lineage>
        <taxon>Eukaryota</taxon>
        <taxon>Fungi</taxon>
        <taxon>Dikarya</taxon>
        <taxon>Basidiomycota</taxon>
        <taxon>Agaricomycotina</taxon>
        <taxon>Agaricomycetes</taxon>
        <taxon>Agaricomycetidae</taxon>
        <taxon>Agaricales</taxon>
        <taxon>Marasmiineae</taxon>
        <taxon>Omphalotaceae</taxon>
        <taxon>Gymnopus</taxon>
    </lineage>
</organism>
<feature type="transmembrane region" description="Helical" evidence="1">
    <location>
        <begin position="91"/>
        <end position="114"/>
    </location>
</feature>
<protein>
    <recommendedName>
        <fullName evidence="2">DUF6533 domain-containing protein</fullName>
    </recommendedName>
</protein>
<dbReference type="Proteomes" id="UP000799118">
    <property type="component" value="Unassembled WGS sequence"/>
</dbReference>
<dbReference type="AlphaFoldDB" id="A0A6A4HJA4"/>
<evidence type="ECO:0000259" key="2">
    <source>
        <dbReference type="Pfam" id="PF20151"/>
    </source>
</evidence>
<evidence type="ECO:0000256" key="1">
    <source>
        <dbReference type="SAM" id="Phobius"/>
    </source>
</evidence>
<dbReference type="InterPro" id="IPR045340">
    <property type="entry name" value="DUF6533"/>
</dbReference>
<feature type="transmembrane region" description="Helical" evidence="1">
    <location>
        <begin position="43"/>
        <end position="67"/>
    </location>
</feature>
<feature type="domain" description="DUF6533" evidence="2">
    <location>
        <begin position="14"/>
        <end position="53"/>
    </location>
</feature>
<evidence type="ECO:0000313" key="3">
    <source>
        <dbReference type="EMBL" id="KAE9397611.1"/>
    </source>
</evidence>
<name>A0A6A4HJA4_9AGAR</name>
<sequence length="213" mass="24167">MQTRIIASVLGLLVTSCDSFLTRHKELEYVWKRPLQLTFVRCLFILARYLALLIHIGNIVLASIWTFRFSGHQQPTDDACMTWFIFQTASYYTMVLILQLILSFPLITSLLQYLTLYRQRRMAGSIYVDGLKVFAAISFGVISIGVSAGKRVIPVVLVYPLFISLVSAAGCRTILNLQTLNVTTRETPSFERNIEFTSINDISTWDARSRLVG</sequence>
<gene>
    <name evidence="3" type="ORF">BT96DRAFT_921302</name>
</gene>
<proteinExistence type="predicted"/>
<keyword evidence="1" id="KW-1133">Transmembrane helix</keyword>
<reference evidence="3" key="1">
    <citation type="journal article" date="2019" name="Environ. Microbiol.">
        <title>Fungal ecological strategies reflected in gene transcription - a case study of two litter decomposers.</title>
        <authorList>
            <person name="Barbi F."/>
            <person name="Kohler A."/>
            <person name="Barry K."/>
            <person name="Baskaran P."/>
            <person name="Daum C."/>
            <person name="Fauchery L."/>
            <person name="Ihrmark K."/>
            <person name="Kuo A."/>
            <person name="LaButti K."/>
            <person name="Lipzen A."/>
            <person name="Morin E."/>
            <person name="Grigoriev I.V."/>
            <person name="Henrissat B."/>
            <person name="Lindahl B."/>
            <person name="Martin F."/>
        </authorList>
    </citation>
    <scope>NUCLEOTIDE SEQUENCE</scope>
    <source>
        <strain evidence="3">JB14</strain>
    </source>
</reference>
<dbReference type="OrthoDB" id="3064123at2759"/>
<dbReference type="EMBL" id="ML769494">
    <property type="protein sequence ID" value="KAE9397611.1"/>
    <property type="molecule type" value="Genomic_DNA"/>
</dbReference>
<keyword evidence="4" id="KW-1185">Reference proteome</keyword>
<feature type="transmembrane region" description="Helical" evidence="1">
    <location>
        <begin position="126"/>
        <end position="146"/>
    </location>
</feature>